<reference evidence="2" key="1">
    <citation type="submission" date="2019-03" db="EMBL/GenBank/DDBJ databases">
        <title>Single cell metagenomics reveals metabolic interactions within the superorganism composed of flagellate Streblomastix strix and complex community of Bacteroidetes bacteria on its surface.</title>
        <authorList>
            <person name="Treitli S.C."/>
            <person name="Kolisko M."/>
            <person name="Husnik F."/>
            <person name="Keeling P."/>
            <person name="Hampl V."/>
        </authorList>
    </citation>
    <scope>NUCLEOTIDE SEQUENCE</scope>
    <source>
        <strain evidence="2">STM</strain>
    </source>
</reference>
<evidence type="ECO:0000259" key="1">
    <source>
        <dbReference type="Pfam" id="PF14302"/>
    </source>
</evidence>
<dbReference type="EMBL" id="SNRY01000151">
    <property type="protein sequence ID" value="KAA6345888.1"/>
    <property type="molecule type" value="Genomic_DNA"/>
</dbReference>
<sequence>MKRFYVILRIALFCPLFILSSCLPDNTGNENKDWAEEVLLTVAPEIADFYSWESNVPSDGINIKENKANDWEVLPLKYIEGFNYEVGYTYQLKVLKTHLALPPTDGFDIKYKLLETISKEKQ</sequence>
<protein>
    <recommendedName>
        <fullName evidence="1">DUF4377 domain-containing protein</fullName>
    </recommendedName>
</protein>
<feature type="domain" description="DUF4377" evidence="1">
    <location>
        <begin position="59"/>
        <end position="119"/>
    </location>
</feature>
<dbReference type="AlphaFoldDB" id="A0A5J4SJ22"/>
<evidence type="ECO:0000313" key="2">
    <source>
        <dbReference type="EMBL" id="KAA6345888.1"/>
    </source>
</evidence>
<name>A0A5J4SJ22_9ZZZZ</name>
<dbReference type="Pfam" id="PF14302">
    <property type="entry name" value="DUF4377"/>
    <property type="match status" value="1"/>
</dbReference>
<comment type="caution">
    <text evidence="2">The sequence shown here is derived from an EMBL/GenBank/DDBJ whole genome shotgun (WGS) entry which is preliminary data.</text>
</comment>
<proteinExistence type="predicted"/>
<accession>A0A5J4SJ22</accession>
<dbReference type="InterPro" id="IPR025485">
    <property type="entry name" value="DUF4377"/>
</dbReference>
<gene>
    <name evidence="2" type="ORF">EZS27_006578</name>
</gene>
<organism evidence="2">
    <name type="scientific">termite gut metagenome</name>
    <dbReference type="NCBI Taxonomy" id="433724"/>
    <lineage>
        <taxon>unclassified sequences</taxon>
        <taxon>metagenomes</taxon>
        <taxon>organismal metagenomes</taxon>
    </lineage>
</organism>
<dbReference type="PROSITE" id="PS51257">
    <property type="entry name" value="PROKAR_LIPOPROTEIN"/>
    <property type="match status" value="1"/>
</dbReference>